<feature type="region of interest" description="Disordered" evidence="1">
    <location>
        <begin position="1"/>
        <end position="50"/>
    </location>
</feature>
<feature type="compositionally biased region" description="Acidic residues" evidence="1">
    <location>
        <begin position="17"/>
        <end position="29"/>
    </location>
</feature>
<name>A0A3A6Q9M7_9EURY</name>
<organism evidence="3 4">
    <name type="scientific">Halonotius aquaticus</name>
    <dbReference type="NCBI Taxonomy" id="2216978"/>
    <lineage>
        <taxon>Archaea</taxon>
        <taxon>Methanobacteriati</taxon>
        <taxon>Methanobacteriota</taxon>
        <taxon>Stenosarchaea group</taxon>
        <taxon>Halobacteria</taxon>
        <taxon>Halobacteriales</taxon>
        <taxon>Haloferacaceae</taxon>
        <taxon>Halonotius</taxon>
    </lineage>
</organism>
<dbReference type="InterPro" id="IPR058473">
    <property type="entry name" value="DUF8159"/>
</dbReference>
<gene>
    <name evidence="3" type="ORF">DM826_05645</name>
</gene>
<evidence type="ECO:0000256" key="1">
    <source>
        <dbReference type="SAM" id="MobiDB-lite"/>
    </source>
</evidence>
<sequence length="139" mass="15038">MAGCLTGEPGTGFGGDEGTDDSDTDDDSDTERSATTQQLVDNLDERGLTVQSTTTTDAAIKLTVQTTGDTDSDIQIAASAFATLLNSEPAVDRDLRVRVEDRGLDQGRFRIEAAWARQFLSDDLSDNEYLAVIADTWRE</sequence>
<reference evidence="3 4" key="1">
    <citation type="submission" date="2018-06" db="EMBL/GenBank/DDBJ databases">
        <title>Halonotius sp. F13-13 a new haloarchaeeon isolated from a solar saltern from Isla Cristina, Huelva, Spain.</title>
        <authorList>
            <person name="Duran-Viseras A."/>
            <person name="Sanchez-Porro C."/>
            <person name="Ventosa A."/>
        </authorList>
    </citation>
    <scope>NUCLEOTIDE SEQUENCE [LARGE SCALE GENOMIC DNA]</scope>
    <source>
        <strain evidence="3 4">F13-13</strain>
    </source>
</reference>
<dbReference type="Pfam" id="PF26490">
    <property type="entry name" value="DUF8159"/>
    <property type="match status" value="1"/>
</dbReference>
<keyword evidence="4" id="KW-1185">Reference proteome</keyword>
<dbReference type="Proteomes" id="UP000276588">
    <property type="component" value="Unassembled WGS sequence"/>
</dbReference>
<dbReference type="EMBL" id="QKNY01000007">
    <property type="protein sequence ID" value="RJX43734.1"/>
    <property type="molecule type" value="Genomic_DNA"/>
</dbReference>
<dbReference type="AlphaFoldDB" id="A0A3A6Q9M7"/>
<proteinExistence type="predicted"/>
<feature type="domain" description="DUF8159" evidence="2">
    <location>
        <begin position="31"/>
        <end position="138"/>
    </location>
</feature>
<evidence type="ECO:0000259" key="2">
    <source>
        <dbReference type="Pfam" id="PF26490"/>
    </source>
</evidence>
<protein>
    <recommendedName>
        <fullName evidence="2">DUF8159 domain-containing protein</fullName>
    </recommendedName>
</protein>
<evidence type="ECO:0000313" key="3">
    <source>
        <dbReference type="EMBL" id="RJX43734.1"/>
    </source>
</evidence>
<accession>A0A3A6Q9M7</accession>
<comment type="caution">
    <text evidence="3">The sequence shown here is derived from an EMBL/GenBank/DDBJ whole genome shotgun (WGS) entry which is preliminary data.</text>
</comment>
<evidence type="ECO:0000313" key="4">
    <source>
        <dbReference type="Proteomes" id="UP000276588"/>
    </source>
</evidence>